<feature type="non-terminal residue" evidence="2">
    <location>
        <position position="1"/>
    </location>
</feature>
<dbReference type="Gene3D" id="3.40.50.300">
    <property type="entry name" value="P-loop containing nucleotide triphosphate hydrolases"/>
    <property type="match status" value="1"/>
</dbReference>
<evidence type="ECO:0000313" key="3">
    <source>
        <dbReference type="Proteomes" id="UP001055439"/>
    </source>
</evidence>
<keyword evidence="3" id="KW-1185">Reference proteome</keyword>
<dbReference type="GO" id="GO:0017025">
    <property type="term" value="F:TBP-class protein binding"/>
    <property type="evidence" value="ECO:0007669"/>
    <property type="project" value="InterPro"/>
</dbReference>
<dbReference type="AlphaFoldDB" id="A0A9E7G1Y6"/>
<gene>
    <name evidence="2" type="ORF">MUK42_20586</name>
</gene>
<dbReference type="InterPro" id="IPR027417">
    <property type="entry name" value="P-loop_NTPase"/>
</dbReference>
<dbReference type="OrthoDB" id="1722384at2759"/>
<name>A0A9E7G1Y6_9LILI</name>
<feature type="compositionally biased region" description="Pro residues" evidence="1">
    <location>
        <begin position="32"/>
        <end position="47"/>
    </location>
</feature>
<dbReference type="GO" id="GO:0003677">
    <property type="term" value="F:DNA binding"/>
    <property type="evidence" value="ECO:0007669"/>
    <property type="project" value="InterPro"/>
</dbReference>
<feature type="region of interest" description="Disordered" evidence="1">
    <location>
        <begin position="1"/>
        <end position="56"/>
    </location>
</feature>
<accession>A0A9E7G1Y6</accession>
<reference evidence="2" key="1">
    <citation type="submission" date="2022-05" db="EMBL/GenBank/DDBJ databases">
        <title>The Musa troglodytarum L. genome provides insights into the mechanism of non-climacteric behaviour and enrichment of carotenoids.</title>
        <authorList>
            <person name="Wang J."/>
        </authorList>
    </citation>
    <scope>NUCLEOTIDE SEQUENCE</scope>
    <source>
        <tissue evidence="2">Leaf</tissue>
    </source>
</reference>
<evidence type="ECO:0000313" key="2">
    <source>
        <dbReference type="EMBL" id="URE04847.1"/>
    </source>
</evidence>
<dbReference type="InterPro" id="IPR044972">
    <property type="entry name" value="Mot1"/>
</dbReference>
<proteinExistence type="predicted"/>
<evidence type="ECO:0000256" key="1">
    <source>
        <dbReference type="SAM" id="MobiDB-lite"/>
    </source>
</evidence>
<dbReference type="GO" id="GO:0016887">
    <property type="term" value="F:ATP hydrolysis activity"/>
    <property type="evidence" value="ECO:0007669"/>
    <property type="project" value="InterPro"/>
</dbReference>
<dbReference type="PANTHER" id="PTHR36498:SF1">
    <property type="entry name" value="TATA-BINDING PROTEIN-ASSOCIATED FACTOR 172"/>
    <property type="match status" value="1"/>
</dbReference>
<dbReference type="Proteomes" id="UP001055439">
    <property type="component" value="Chromosome 5"/>
</dbReference>
<sequence length="211" mass="23187">SPRGANEVRVDIPSSPESCPELPAGSLRLDRPPPSLTPTPTPTPPTPSDSHNMENPNRFYVSTPNPQCILHFPPSSAPRPHSRLLPTSVIPTASITSACRLRQRKVVNIHRLIMHAALEEEVMSLQKSKVTFADDVIDAENAILKTMNTDQLLNLFCFFTNRSNGNDVSEKTWRRELQLQAAPVDPKPVVDGKGLEAILSGLGFKMDIPNV</sequence>
<feature type="compositionally biased region" description="Basic and acidic residues" evidence="1">
    <location>
        <begin position="1"/>
        <end position="10"/>
    </location>
</feature>
<protein>
    <submittedName>
        <fullName evidence="2">SNF2 family N-terminal domain</fullName>
    </submittedName>
</protein>
<dbReference type="EMBL" id="CP097507">
    <property type="protein sequence ID" value="URE04847.1"/>
    <property type="molecule type" value="Genomic_DNA"/>
</dbReference>
<organism evidence="2 3">
    <name type="scientific">Musa troglodytarum</name>
    <name type="common">fe'i banana</name>
    <dbReference type="NCBI Taxonomy" id="320322"/>
    <lineage>
        <taxon>Eukaryota</taxon>
        <taxon>Viridiplantae</taxon>
        <taxon>Streptophyta</taxon>
        <taxon>Embryophyta</taxon>
        <taxon>Tracheophyta</taxon>
        <taxon>Spermatophyta</taxon>
        <taxon>Magnoliopsida</taxon>
        <taxon>Liliopsida</taxon>
        <taxon>Zingiberales</taxon>
        <taxon>Musaceae</taxon>
        <taxon>Musa</taxon>
    </lineage>
</organism>
<dbReference type="PANTHER" id="PTHR36498">
    <property type="entry name" value="TATA-BINDING PROTEIN-ASSOCIATED FACTOR 172"/>
    <property type="match status" value="1"/>
</dbReference>